<dbReference type="OrthoDB" id="9807026at2"/>
<dbReference type="InterPro" id="IPR045851">
    <property type="entry name" value="AMP-bd_C_sf"/>
</dbReference>
<dbReference type="AlphaFoldDB" id="A0A1M6NGC4"/>
<sequence length="531" mass="58836">MVDRLKQIPVQLLNQWNKYTSKQKTIIIGVVATIFLALVILVTVMNRTEYKELMKGETTKDVSTVASLLKDEGIAYKLSNDGMTISVDKKKFSDALLAVYGSDVPTSGMTLNQLVKNDLSTTNSDRNLKNNLYVQTEIRNYLIKMKGIKDAQVTYVPEEATYSVLADKQDLPASVALTITDDFKATNAAAVAEYVAAAIGNETTDKIKIIDQNGNLLFGGKDDLYTGSANSVLEYKEKLQNTYNNNIYMLMLKLGYTDVQPMFNWKLNMDKVTQLYNEKIPADGQDQGLYGEYYTYDTKNSSATSGGTPGTDSNDEASYATNNGTENGSSSSTVQIKYLPNERVTNTEYEVGAVLPEQSSGSIICTKVVTYTEEELKLNGSLKNTTFAKYALANKNPKQIKVGNDVYNAVSLATGIPTDKISILAYEQPVFVPAEKTQRDWSFYLQILLAAAIVGLLVFVVFKGTSPVEVTELEPELSVEQLLATTKENQTLEDIEFSEKSEAKKMIEKFVDENPDAVAQLLRNWLNDEWG</sequence>
<feature type="transmembrane region" description="Helical" evidence="4">
    <location>
        <begin position="26"/>
        <end position="45"/>
    </location>
</feature>
<keyword evidence="4" id="KW-0812">Transmembrane</keyword>
<keyword evidence="2 4" id="KW-0472">Membrane</keyword>
<evidence type="ECO:0000256" key="1">
    <source>
        <dbReference type="ARBA" id="ARBA00004370"/>
    </source>
</evidence>
<evidence type="ECO:0000313" key="7">
    <source>
        <dbReference type="Proteomes" id="UP000184386"/>
    </source>
</evidence>
<dbReference type="PANTHER" id="PTHR30046">
    <property type="entry name" value="FLAGELLAR M-RING PROTEIN"/>
    <property type="match status" value="1"/>
</dbReference>
<dbReference type="Gene3D" id="3.30.300.30">
    <property type="match status" value="1"/>
</dbReference>
<evidence type="ECO:0000256" key="3">
    <source>
        <dbReference type="SAM" id="MobiDB-lite"/>
    </source>
</evidence>
<comment type="subcellular location">
    <subcellularLocation>
        <location evidence="1">Membrane</location>
    </subcellularLocation>
</comment>
<dbReference type="RefSeq" id="WP_073274068.1">
    <property type="nucleotide sequence ID" value="NZ_FRAC01000008.1"/>
</dbReference>
<protein>
    <submittedName>
        <fullName evidence="6">Flagellar M-ring protein FliF</fullName>
    </submittedName>
</protein>
<feature type="compositionally biased region" description="Low complexity" evidence="3">
    <location>
        <begin position="321"/>
        <end position="332"/>
    </location>
</feature>
<dbReference type="GO" id="GO:0016020">
    <property type="term" value="C:membrane"/>
    <property type="evidence" value="ECO:0007669"/>
    <property type="project" value="UniProtKB-SubCell"/>
</dbReference>
<dbReference type="InterPro" id="IPR043427">
    <property type="entry name" value="YscJ/FliF"/>
</dbReference>
<keyword evidence="6" id="KW-0966">Cell projection</keyword>
<evidence type="ECO:0000256" key="4">
    <source>
        <dbReference type="SAM" id="Phobius"/>
    </source>
</evidence>
<dbReference type="Pfam" id="PF01514">
    <property type="entry name" value="YscJ_FliF"/>
    <property type="match status" value="1"/>
</dbReference>
<proteinExistence type="predicted"/>
<dbReference type="PANTHER" id="PTHR30046:SF0">
    <property type="entry name" value="FLAGELLAR M-RING PROTEIN"/>
    <property type="match status" value="1"/>
</dbReference>
<reference evidence="6 7" key="1">
    <citation type="submission" date="2016-11" db="EMBL/GenBank/DDBJ databases">
        <authorList>
            <person name="Jaros S."/>
            <person name="Januszkiewicz K."/>
            <person name="Wedrychowicz H."/>
        </authorList>
    </citation>
    <scope>NUCLEOTIDE SEQUENCE [LARGE SCALE GENOMIC DNA]</scope>
    <source>
        <strain evidence="6 7">DSM 15929</strain>
    </source>
</reference>
<feature type="transmembrane region" description="Helical" evidence="4">
    <location>
        <begin position="443"/>
        <end position="462"/>
    </location>
</feature>
<keyword evidence="4" id="KW-1133">Transmembrane helix</keyword>
<name>A0A1M6NGC4_9FIRM</name>
<dbReference type="Proteomes" id="UP000184386">
    <property type="component" value="Unassembled WGS sequence"/>
</dbReference>
<dbReference type="STRING" id="1121322.SAMN02745136_01294"/>
<feature type="region of interest" description="Disordered" evidence="3">
    <location>
        <begin position="300"/>
        <end position="332"/>
    </location>
</feature>
<feature type="domain" description="Flagellar M-ring N-terminal" evidence="5">
    <location>
        <begin position="46"/>
        <end position="218"/>
    </location>
</feature>
<dbReference type="EMBL" id="FRAC01000008">
    <property type="protein sequence ID" value="SHJ94692.1"/>
    <property type="molecule type" value="Genomic_DNA"/>
</dbReference>
<evidence type="ECO:0000256" key="2">
    <source>
        <dbReference type="ARBA" id="ARBA00023136"/>
    </source>
</evidence>
<keyword evidence="7" id="KW-1185">Reference proteome</keyword>
<evidence type="ECO:0000259" key="5">
    <source>
        <dbReference type="Pfam" id="PF01514"/>
    </source>
</evidence>
<keyword evidence="6" id="KW-0282">Flagellum</keyword>
<keyword evidence="6" id="KW-0969">Cilium</keyword>
<gene>
    <name evidence="6" type="ORF">SAMN02745136_01294</name>
</gene>
<accession>A0A1M6NGC4</accession>
<feature type="compositionally biased region" description="Polar residues" evidence="3">
    <location>
        <begin position="300"/>
        <end position="312"/>
    </location>
</feature>
<organism evidence="6 7">
    <name type="scientific">Anaerocolumna jejuensis DSM 15929</name>
    <dbReference type="NCBI Taxonomy" id="1121322"/>
    <lineage>
        <taxon>Bacteria</taxon>
        <taxon>Bacillati</taxon>
        <taxon>Bacillota</taxon>
        <taxon>Clostridia</taxon>
        <taxon>Lachnospirales</taxon>
        <taxon>Lachnospiraceae</taxon>
        <taxon>Anaerocolumna</taxon>
    </lineage>
</organism>
<dbReference type="InterPro" id="IPR006182">
    <property type="entry name" value="FliF_N_dom"/>
</dbReference>
<evidence type="ECO:0000313" key="6">
    <source>
        <dbReference type="EMBL" id="SHJ94692.1"/>
    </source>
</evidence>